<sequence length="123" mass="13029">MARFADAYLHLRTALAGLGAMALLQQAATADAEVLRAAAITVAEHIDRARMACPAAGQLEHPVLRERLRATACLAATLAAENRRAGLVDDEMIDIAVLFTIADALRAVAVPRLGVCWSTPMVP</sequence>
<dbReference type="Proteomes" id="UP000254978">
    <property type="component" value="Unassembled WGS sequence"/>
</dbReference>
<evidence type="ECO:0000313" key="1">
    <source>
        <dbReference type="EMBL" id="STZ60015.1"/>
    </source>
</evidence>
<dbReference type="AlphaFoldDB" id="A0A378TJK9"/>
<name>A0A378TJK9_9MYCO</name>
<dbReference type="EMBL" id="UGQT01000001">
    <property type="protein sequence ID" value="STZ60015.1"/>
    <property type="molecule type" value="Genomic_DNA"/>
</dbReference>
<gene>
    <name evidence="1" type="ORF">NCTC10821_03553</name>
</gene>
<protein>
    <submittedName>
        <fullName evidence="1">Uncharacterized protein</fullName>
    </submittedName>
</protein>
<proteinExistence type="predicted"/>
<reference evidence="1 2" key="1">
    <citation type="submission" date="2018-06" db="EMBL/GenBank/DDBJ databases">
        <authorList>
            <consortium name="Pathogen Informatics"/>
            <person name="Doyle S."/>
        </authorList>
    </citation>
    <scope>NUCLEOTIDE SEQUENCE [LARGE SCALE GENOMIC DNA]</scope>
    <source>
        <strain evidence="1 2">NCTC10821</strain>
    </source>
</reference>
<evidence type="ECO:0000313" key="2">
    <source>
        <dbReference type="Proteomes" id="UP000254978"/>
    </source>
</evidence>
<keyword evidence="2" id="KW-1185">Reference proteome</keyword>
<accession>A0A378TJK9</accession>
<organism evidence="1 2">
    <name type="scientific">Mycolicibacterium tokaiense</name>
    <dbReference type="NCBI Taxonomy" id="39695"/>
    <lineage>
        <taxon>Bacteria</taxon>
        <taxon>Bacillati</taxon>
        <taxon>Actinomycetota</taxon>
        <taxon>Actinomycetes</taxon>
        <taxon>Mycobacteriales</taxon>
        <taxon>Mycobacteriaceae</taxon>
        <taxon>Mycolicibacterium</taxon>
    </lineage>
</organism>